<reference evidence="1 2" key="1">
    <citation type="journal article" date="2016" name="Sci. Rep.">
        <title>Metabolic traits of an uncultured archaeal lineage -MSBL1- from brine pools of the Red Sea.</title>
        <authorList>
            <person name="Mwirichia R."/>
            <person name="Alam I."/>
            <person name="Rashid M."/>
            <person name="Vinu M."/>
            <person name="Ba-Alawi W."/>
            <person name="Anthony Kamau A."/>
            <person name="Kamanda Ngugi D."/>
            <person name="Goker M."/>
            <person name="Klenk H.P."/>
            <person name="Bajic V."/>
            <person name="Stingl U."/>
        </authorList>
    </citation>
    <scope>NUCLEOTIDE SEQUENCE [LARGE SCALE GENOMIC DNA]</scope>
    <source>
        <strain evidence="1">SCGC-AAA259I09</strain>
    </source>
</reference>
<dbReference type="EMBL" id="LHXR01000119">
    <property type="protein sequence ID" value="KXA95992.1"/>
    <property type="molecule type" value="Genomic_DNA"/>
</dbReference>
<comment type="caution">
    <text evidence="1">The sequence shown here is derived from an EMBL/GenBank/DDBJ whole genome shotgun (WGS) entry which is preliminary data.</text>
</comment>
<name>A0A133UP44_9EURY</name>
<keyword evidence="2" id="KW-1185">Reference proteome</keyword>
<dbReference type="AlphaFoldDB" id="A0A133UP44"/>
<evidence type="ECO:0000313" key="1">
    <source>
        <dbReference type="EMBL" id="KXA95992.1"/>
    </source>
</evidence>
<sequence length="74" mass="8600">MEKMPAVDFGPKVDKEVERIETPEKLTEKDEETLFEYKRDMEVEGLSSGRIFKLLCHTRKVAERLGDKNQLDAT</sequence>
<protein>
    <submittedName>
        <fullName evidence="1">Uncharacterized protein</fullName>
    </submittedName>
</protein>
<accession>A0A133UP44</accession>
<dbReference type="Proteomes" id="UP000070463">
    <property type="component" value="Unassembled WGS sequence"/>
</dbReference>
<proteinExistence type="predicted"/>
<organism evidence="1 2">
    <name type="scientific">candidate division MSBL1 archaeon SCGC-AAA259I09</name>
    <dbReference type="NCBI Taxonomy" id="1698267"/>
    <lineage>
        <taxon>Archaea</taxon>
        <taxon>Methanobacteriati</taxon>
        <taxon>Methanobacteriota</taxon>
        <taxon>candidate division MSBL1</taxon>
    </lineage>
</organism>
<evidence type="ECO:0000313" key="2">
    <source>
        <dbReference type="Proteomes" id="UP000070463"/>
    </source>
</evidence>
<gene>
    <name evidence="1" type="ORF">AKJ37_06305</name>
</gene>